<keyword evidence="2" id="KW-1185">Reference proteome</keyword>
<organism evidence="1 2">
    <name type="scientific">Halalkalibacter oceani</name>
    <dbReference type="NCBI Taxonomy" id="1653776"/>
    <lineage>
        <taxon>Bacteria</taxon>
        <taxon>Bacillati</taxon>
        <taxon>Bacillota</taxon>
        <taxon>Bacilli</taxon>
        <taxon>Bacillales</taxon>
        <taxon>Bacillaceae</taxon>
        <taxon>Halalkalibacter</taxon>
    </lineage>
</organism>
<reference evidence="1" key="1">
    <citation type="submission" date="2022-05" db="EMBL/GenBank/DDBJ databases">
        <title>Comparative Genomics of Spacecraft Associated Microbes.</title>
        <authorList>
            <person name="Tran M.T."/>
            <person name="Wright A."/>
            <person name="Seuylemezian A."/>
            <person name="Eisen J."/>
            <person name="Coil D."/>
        </authorList>
    </citation>
    <scope>NUCLEOTIDE SEQUENCE</scope>
    <source>
        <strain evidence="1">214.1.1</strain>
    </source>
</reference>
<evidence type="ECO:0000313" key="2">
    <source>
        <dbReference type="Proteomes" id="UP001139179"/>
    </source>
</evidence>
<dbReference type="EMBL" id="JAMBOL010000070">
    <property type="protein sequence ID" value="MCM3716706.1"/>
    <property type="molecule type" value="Genomic_DNA"/>
</dbReference>
<comment type="caution">
    <text evidence="1">The sequence shown here is derived from an EMBL/GenBank/DDBJ whole genome shotgun (WGS) entry which is preliminary data.</text>
</comment>
<proteinExistence type="predicted"/>
<dbReference type="Proteomes" id="UP001139179">
    <property type="component" value="Unassembled WGS sequence"/>
</dbReference>
<evidence type="ECO:0000313" key="1">
    <source>
        <dbReference type="EMBL" id="MCM3716706.1"/>
    </source>
</evidence>
<name>A0A9X2IRA5_9BACI</name>
<dbReference type="RefSeq" id="WP_251225349.1">
    <property type="nucleotide sequence ID" value="NZ_JAMBOL010000070.1"/>
</dbReference>
<sequence>MYWLTKRIKQIEEANGRGMERSCLRDMTEIQEADEELRRLSAVNMVL</sequence>
<protein>
    <submittedName>
        <fullName evidence="1">Uncharacterized protein</fullName>
    </submittedName>
</protein>
<gene>
    <name evidence="1" type="ORF">M3202_21990</name>
</gene>
<dbReference type="AlphaFoldDB" id="A0A9X2IRA5"/>
<accession>A0A9X2IRA5</accession>